<evidence type="ECO:0000313" key="1">
    <source>
        <dbReference type="EnsemblMetazoa" id="PPA36842.1"/>
    </source>
</evidence>
<dbReference type="Proteomes" id="UP000005239">
    <property type="component" value="Unassembled WGS sequence"/>
</dbReference>
<dbReference type="AlphaFoldDB" id="A0A454XM25"/>
<organism evidence="1 2">
    <name type="scientific">Pristionchus pacificus</name>
    <name type="common">Parasitic nematode worm</name>
    <dbReference type="NCBI Taxonomy" id="54126"/>
    <lineage>
        <taxon>Eukaryota</taxon>
        <taxon>Metazoa</taxon>
        <taxon>Ecdysozoa</taxon>
        <taxon>Nematoda</taxon>
        <taxon>Chromadorea</taxon>
        <taxon>Rhabditida</taxon>
        <taxon>Rhabditina</taxon>
        <taxon>Diplogasteromorpha</taxon>
        <taxon>Diplogasteroidea</taxon>
        <taxon>Neodiplogasteridae</taxon>
        <taxon>Pristionchus</taxon>
    </lineage>
</organism>
<keyword evidence="2" id="KW-1185">Reference proteome</keyword>
<gene>
    <name evidence="1" type="primary">WBGene00275211</name>
</gene>
<accession>A0A454XM25</accession>
<name>A0A454XM25_PRIPA</name>
<accession>A0A8R1YUT4</accession>
<dbReference type="EnsemblMetazoa" id="PPA36842.1">
    <property type="protein sequence ID" value="PPA36842.1"/>
    <property type="gene ID" value="WBGene00275211"/>
</dbReference>
<evidence type="ECO:0000313" key="2">
    <source>
        <dbReference type="Proteomes" id="UP000005239"/>
    </source>
</evidence>
<reference evidence="1" key="2">
    <citation type="submission" date="2022-06" db="UniProtKB">
        <authorList>
            <consortium name="EnsemblMetazoa"/>
        </authorList>
    </citation>
    <scope>IDENTIFICATION</scope>
    <source>
        <strain evidence="1">PS312</strain>
    </source>
</reference>
<sequence length="88" mass="9139">MSASATPHSPALSGRASPPPYVSTAYEAFNPVVPASIVTERPPPYPGQGAIEEDARSAASSTDDFTWKDICCCWLLIQGSKAAGKLGS</sequence>
<reference evidence="2" key="1">
    <citation type="journal article" date="2008" name="Nat. Genet.">
        <title>The Pristionchus pacificus genome provides a unique perspective on nematode lifestyle and parasitism.</title>
        <authorList>
            <person name="Dieterich C."/>
            <person name="Clifton S.W."/>
            <person name="Schuster L.N."/>
            <person name="Chinwalla A."/>
            <person name="Delehaunty K."/>
            <person name="Dinkelacker I."/>
            <person name="Fulton L."/>
            <person name="Fulton R."/>
            <person name="Godfrey J."/>
            <person name="Minx P."/>
            <person name="Mitreva M."/>
            <person name="Roeseler W."/>
            <person name="Tian H."/>
            <person name="Witte H."/>
            <person name="Yang S.P."/>
            <person name="Wilson R.K."/>
            <person name="Sommer R.J."/>
        </authorList>
    </citation>
    <scope>NUCLEOTIDE SEQUENCE [LARGE SCALE GENOMIC DNA]</scope>
    <source>
        <strain evidence="2">PS312</strain>
    </source>
</reference>
<protein>
    <submittedName>
        <fullName evidence="1">Uncharacterized protein</fullName>
    </submittedName>
</protein>
<proteinExistence type="predicted"/>